<proteinExistence type="predicted"/>
<organism evidence="1 2">
    <name type="scientific">Sandaracinus amylolyticus</name>
    <dbReference type="NCBI Taxonomy" id="927083"/>
    <lineage>
        <taxon>Bacteria</taxon>
        <taxon>Pseudomonadati</taxon>
        <taxon>Myxococcota</taxon>
        <taxon>Polyangia</taxon>
        <taxon>Polyangiales</taxon>
        <taxon>Sandaracinaceae</taxon>
        <taxon>Sandaracinus</taxon>
    </lineage>
</organism>
<evidence type="ECO:0000313" key="2">
    <source>
        <dbReference type="Proteomes" id="UP000034883"/>
    </source>
</evidence>
<protein>
    <submittedName>
        <fullName evidence="1">Uncharacterized protein</fullName>
    </submittedName>
</protein>
<evidence type="ECO:0000313" key="1">
    <source>
        <dbReference type="EMBL" id="AKF09360.1"/>
    </source>
</evidence>
<sequence length="321" mass="32459">MCTLVLVLDPTSARACSLPTPCPEITHTSPPDGATDVPLNVEIEVAYHIDLPPGHEPVQLRDAITLRDTTTGELVALERSPVWNRMRPVAMLAADRTYEVLGARDYGHLAIECAAGAAEVLATFTTGDTIDDTPPTAPSVSASACSPVVCGNDGCCGPHVAAVVRFTWSSTDDGGLALVYANGAVGGVHTISTSGSVERIVSGTGTALHIVPRVPRASGTGAGLLAIDAAGNVSAPTPLPAADLGCANDLDPDGGVRADASADTDAATSVDAGIDAGADASTARDDSGSCAVSRGRVSLAPIATMLAILALALRRRPRARA</sequence>
<keyword evidence="2" id="KW-1185">Reference proteome</keyword>
<accession>A0A0F6YKN6</accession>
<name>A0A0F6YKN6_9BACT</name>
<gene>
    <name evidence="1" type="ORF">DB32_006509</name>
</gene>
<dbReference type="EMBL" id="CP011125">
    <property type="protein sequence ID" value="AKF09360.1"/>
    <property type="molecule type" value="Genomic_DNA"/>
</dbReference>
<dbReference type="Proteomes" id="UP000034883">
    <property type="component" value="Chromosome"/>
</dbReference>
<reference evidence="1 2" key="1">
    <citation type="submission" date="2015-03" db="EMBL/GenBank/DDBJ databases">
        <title>Genome assembly of Sandaracinus amylolyticus DSM 53668.</title>
        <authorList>
            <person name="Sharma G."/>
            <person name="Subramanian S."/>
        </authorList>
    </citation>
    <scope>NUCLEOTIDE SEQUENCE [LARGE SCALE GENOMIC DNA]</scope>
    <source>
        <strain evidence="1 2">DSM 53668</strain>
    </source>
</reference>
<dbReference type="KEGG" id="samy:DB32_006509"/>
<dbReference type="AlphaFoldDB" id="A0A0F6YKN6"/>
<dbReference type="STRING" id="927083.DB32_006509"/>